<dbReference type="Pfam" id="PF03358">
    <property type="entry name" value="FMN_red"/>
    <property type="match status" value="1"/>
</dbReference>
<dbReference type="InterPro" id="IPR051814">
    <property type="entry name" value="NAD(P)H-dep_FMN_reductase"/>
</dbReference>
<dbReference type="AlphaFoldDB" id="A0A060LZG1"/>
<reference evidence="5 6" key="1">
    <citation type="journal article" date="2014" name="Gene">
        <title>A comparative genomic analysis of the alkalitolerant soil bacterium Bacillus lehensis G1.</title>
        <authorList>
            <person name="Noor Y.M."/>
            <person name="Samsulrizal N.H."/>
            <person name="Jema'on N.A."/>
            <person name="Low K.O."/>
            <person name="Ramli A.N."/>
            <person name="Alias N.I."/>
            <person name="Damis S.I."/>
            <person name="Fuzi S.F."/>
            <person name="Isa M.N."/>
            <person name="Murad A.M."/>
            <person name="Raih M.F."/>
            <person name="Bakar F.D."/>
            <person name="Najimudin N."/>
            <person name="Mahadi N.M."/>
            <person name="Illias R.M."/>
        </authorList>
    </citation>
    <scope>NUCLEOTIDE SEQUENCE [LARGE SCALE GENOMIC DNA]</scope>
    <source>
        <strain evidence="5 6">G1</strain>
    </source>
</reference>
<dbReference type="GO" id="GO:0016491">
    <property type="term" value="F:oxidoreductase activity"/>
    <property type="evidence" value="ECO:0007669"/>
    <property type="project" value="UniProtKB-KW"/>
</dbReference>
<evidence type="ECO:0000256" key="1">
    <source>
        <dbReference type="ARBA" id="ARBA00022630"/>
    </source>
</evidence>
<evidence type="ECO:0000256" key="3">
    <source>
        <dbReference type="ARBA" id="ARBA00023002"/>
    </source>
</evidence>
<dbReference type="EMBL" id="CP003923">
    <property type="protein sequence ID" value="AIC93698.1"/>
    <property type="molecule type" value="Genomic_DNA"/>
</dbReference>
<dbReference type="PATRIC" id="fig|1246626.3.peg.1098"/>
<sequence>MKIVALSGSVVGSKTRTIMNEVVRQIQTYDESTNVTLIDLAEHNIQYSDGRQFIDYTGDTGYVARTIMDADALIIGTPIFQASIPGALKNIFDLLPVNAFENKVVSIVVTAGSSKHYLVAEQQLKPILSYMKAQLVQTIVFAEEKDFQQKQLVNDDVEFRIGRLVEDTHLLTRTFKKIQEETEDAYGF</sequence>
<dbReference type="SUPFAM" id="SSF52218">
    <property type="entry name" value="Flavoproteins"/>
    <property type="match status" value="1"/>
</dbReference>
<feature type="domain" description="NADPH-dependent FMN reductase-like" evidence="4">
    <location>
        <begin position="1"/>
        <end position="145"/>
    </location>
</feature>
<dbReference type="OrthoDB" id="1643408at2"/>
<name>A0A060LZG1_9BACI</name>
<proteinExistence type="predicted"/>
<keyword evidence="6" id="KW-1185">Reference proteome</keyword>
<dbReference type="Gene3D" id="3.40.50.360">
    <property type="match status" value="1"/>
</dbReference>
<dbReference type="PANTHER" id="PTHR43408">
    <property type="entry name" value="FMN REDUCTASE (NADPH)"/>
    <property type="match status" value="1"/>
</dbReference>
<evidence type="ECO:0000313" key="6">
    <source>
        <dbReference type="Proteomes" id="UP000027142"/>
    </source>
</evidence>
<keyword evidence="2" id="KW-0288">FMN</keyword>
<evidence type="ECO:0000256" key="2">
    <source>
        <dbReference type="ARBA" id="ARBA00022643"/>
    </source>
</evidence>
<dbReference type="RefSeq" id="WP_038478104.1">
    <property type="nucleotide sequence ID" value="NZ_CP003923.1"/>
</dbReference>
<protein>
    <submittedName>
        <fullName evidence="5">FMN reductase</fullName>
    </submittedName>
</protein>
<dbReference type="KEGG" id="ble:BleG1_1095"/>
<dbReference type="InterPro" id="IPR029039">
    <property type="entry name" value="Flavoprotein-like_sf"/>
</dbReference>
<dbReference type="HOGENOM" id="CLU_055322_3_3_9"/>
<evidence type="ECO:0000259" key="4">
    <source>
        <dbReference type="Pfam" id="PF03358"/>
    </source>
</evidence>
<dbReference type="STRING" id="1246626.BleG1_1095"/>
<accession>A0A060LZG1</accession>
<dbReference type="Proteomes" id="UP000027142">
    <property type="component" value="Chromosome"/>
</dbReference>
<dbReference type="eggNOG" id="COG0431">
    <property type="taxonomic scope" value="Bacteria"/>
</dbReference>
<keyword evidence="3" id="KW-0560">Oxidoreductase</keyword>
<dbReference type="InterPro" id="IPR005025">
    <property type="entry name" value="FMN_Rdtase-like_dom"/>
</dbReference>
<organism evidence="5 6">
    <name type="scientific">Shouchella lehensis G1</name>
    <dbReference type="NCBI Taxonomy" id="1246626"/>
    <lineage>
        <taxon>Bacteria</taxon>
        <taxon>Bacillati</taxon>
        <taxon>Bacillota</taxon>
        <taxon>Bacilli</taxon>
        <taxon>Bacillales</taxon>
        <taxon>Bacillaceae</taxon>
        <taxon>Shouchella</taxon>
    </lineage>
</organism>
<evidence type="ECO:0000313" key="5">
    <source>
        <dbReference type="EMBL" id="AIC93698.1"/>
    </source>
</evidence>
<gene>
    <name evidence="5" type="ORF">BleG1_1095</name>
</gene>
<keyword evidence="1" id="KW-0285">Flavoprotein</keyword>
<dbReference type="PANTHER" id="PTHR43408:SF2">
    <property type="entry name" value="FMN REDUCTASE (NADPH)"/>
    <property type="match status" value="1"/>
</dbReference>